<sequence length="442" mass="48682">MKIEVKPGMSRYRWVVMTLIFVVYTVAHADRANIGFALPYIQEEFHINNTMAGLLVSLFFGGYAVAQIPAGYLTGKIGVRRAYTMGMLFTSLCTGLMGVVDSIIHLKILRTLVGVSEAPVVIGSTVTINNWFPAKEKGTATGLFLAASKCGPLVVPPICAWIILNYDWRHIFLFFALPGAVLAILWYIMVPNHPEQSSHVRQGELDYINETSTAASEKKQARRPFRYCWADKLLRTKKVEELHSSKEVFRCWDIYGAAFGYFFNVGTVGVLMSWLPKYLLQERHMAIMSSAIVAMAPFAGTVAGNVIGGWISDRFFAERRKPFMIISAVCTIITMSLLVHAPEDLTLLSALFFIMGLLLALGYSCYSVYAMGRADKATYPIAYSVINMGGQLGGMVMPLVVGIILDFGSWNAVFASLAGGALLCLLFVLTIVEPLPRGASME</sequence>
<evidence type="ECO:0000313" key="8">
    <source>
        <dbReference type="EMBL" id="SCM73858.1"/>
    </source>
</evidence>
<feature type="domain" description="Major facilitator superfamily (MFS) profile" evidence="7">
    <location>
        <begin position="16"/>
        <end position="436"/>
    </location>
</feature>
<keyword evidence="2" id="KW-1003">Cell membrane</keyword>
<keyword evidence="4 6" id="KW-1133">Transmembrane helix</keyword>
<dbReference type="GO" id="GO:0022857">
    <property type="term" value="F:transmembrane transporter activity"/>
    <property type="evidence" value="ECO:0007669"/>
    <property type="project" value="InterPro"/>
</dbReference>
<evidence type="ECO:0000256" key="1">
    <source>
        <dbReference type="ARBA" id="ARBA00004651"/>
    </source>
</evidence>
<dbReference type="InterPro" id="IPR020846">
    <property type="entry name" value="MFS_dom"/>
</dbReference>
<dbReference type="Pfam" id="PF07690">
    <property type="entry name" value="MFS_1"/>
    <property type="match status" value="1"/>
</dbReference>
<dbReference type="PANTHER" id="PTHR11662:SF399">
    <property type="entry name" value="FI19708P1-RELATED"/>
    <property type="match status" value="1"/>
</dbReference>
<dbReference type="InterPro" id="IPR011701">
    <property type="entry name" value="MFS"/>
</dbReference>
<dbReference type="SUPFAM" id="SSF103473">
    <property type="entry name" value="MFS general substrate transporter"/>
    <property type="match status" value="1"/>
</dbReference>
<feature type="transmembrane region" description="Helical" evidence="6">
    <location>
        <begin position="347"/>
        <end position="369"/>
    </location>
</feature>
<feature type="transmembrane region" description="Helical" evidence="6">
    <location>
        <begin position="144"/>
        <end position="164"/>
    </location>
</feature>
<dbReference type="CDD" id="cd17319">
    <property type="entry name" value="MFS_ExuT_GudP_like"/>
    <property type="match status" value="1"/>
</dbReference>
<dbReference type="AlphaFoldDB" id="A0A212L8L6"/>
<feature type="transmembrane region" description="Helical" evidence="6">
    <location>
        <begin position="410"/>
        <end position="432"/>
    </location>
</feature>
<feature type="transmembrane region" description="Helical" evidence="6">
    <location>
        <begin position="85"/>
        <end position="106"/>
    </location>
</feature>
<dbReference type="Gene3D" id="1.20.1250.20">
    <property type="entry name" value="MFS general substrate transporter like domains"/>
    <property type="match status" value="2"/>
</dbReference>
<organism evidence="8">
    <name type="scientific">uncultured Desulfovibrio sp</name>
    <dbReference type="NCBI Taxonomy" id="167968"/>
    <lineage>
        <taxon>Bacteria</taxon>
        <taxon>Pseudomonadati</taxon>
        <taxon>Thermodesulfobacteriota</taxon>
        <taxon>Desulfovibrionia</taxon>
        <taxon>Desulfovibrionales</taxon>
        <taxon>Desulfovibrionaceae</taxon>
        <taxon>Desulfovibrio</taxon>
        <taxon>environmental samples</taxon>
    </lineage>
</organism>
<feature type="transmembrane region" description="Helical" evidence="6">
    <location>
        <begin position="381"/>
        <end position="404"/>
    </location>
</feature>
<protein>
    <recommendedName>
        <fullName evidence="7">Major facilitator superfamily (MFS) profile domain-containing protein</fullName>
    </recommendedName>
</protein>
<proteinExistence type="predicted"/>
<accession>A0A212L8L6</accession>
<evidence type="ECO:0000256" key="6">
    <source>
        <dbReference type="SAM" id="Phobius"/>
    </source>
</evidence>
<dbReference type="PANTHER" id="PTHR11662">
    <property type="entry name" value="SOLUTE CARRIER FAMILY 17"/>
    <property type="match status" value="1"/>
</dbReference>
<dbReference type="RefSeq" id="WP_197957557.1">
    <property type="nucleotide sequence ID" value="NZ_LT608333.1"/>
</dbReference>
<reference evidence="8" key="1">
    <citation type="submission" date="2016-08" db="EMBL/GenBank/DDBJ databases">
        <authorList>
            <person name="Seilhamer J.J."/>
        </authorList>
    </citation>
    <scope>NUCLEOTIDE SEQUENCE</scope>
    <source>
        <strain evidence="8">86-1</strain>
    </source>
</reference>
<dbReference type="InterPro" id="IPR050382">
    <property type="entry name" value="MFS_Na/Anion_cotransporter"/>
</dbReference>
<dbReference type="InterPro" id="IPR000849">
    <property type="entry name" value="Sugar_P_transporter"/>
</dbReference>
<feature type="transmembrane region" description="Helical" evidence="6">
    <location>
        <begin position="170"/>
        <end position="189"/>
    </location>
</feature>
<evidence type="ECO:0000256" key="2">
    <source>
        <dbReference type="ARBA" id="ARBA00022475"/>
    </source>
</evidence>
<gene>
    <name evidence="8" type="ORF">KL86DES1_21575</name>
</gene>
<evidence type="ECO:0000256" key="5">
    <source>
        <dbReference type="ARBA" id="ARBA00023136"/>
    </source>
</evidence>
<dbReference type="InterPro" id="IPR036259">
    <property type="entry name" value="MFS_trans_sf"/>
</dbReference>
<keyword evidence="3 6" id="KW-0812">Transmembrane</keyword>
<feature type="transmembrane region" description="Helical" evidence="6">
    <location>
        <begin position="254"/>
        <end position="275"/>
    </location>
</feature>
<comment type="subcellular location">
    <subcellularLocation>
        <location evidence="1">Cell membrane</location>
        <topology evidence="1">Multi-pass membrane protein</topology>
    </subcellularLocation>
</comment>
<dbReference type="GO" id="GO:0005886">
    <property type="term" value="C:plasma membrane"/>
    <property type="evidence" value="ECO:0007669"/>
    <property type="project" value="UniProtKB-SubCell"/>
</dbReference>
<keyword evidence="5 6" id="KW-0472">Membrane</keyword>
<dbReference type="PIRSF" id="PIRSF002808">
    <property type="entry name" value="Hexose_phosphate_transp"/>
    <property type="match status" value="1"/>
</dbReference>
<dbReference type="EMBL" id="FMJC01000002">
    <property type="protein sequence ID" value="SCM73858.1"/>
    <property type="molecule type" value="Genomic_DNA"/>
</dbReference>
<feature type="transmembrane region" description="Helical" evidence="6">
    <location>
        <begin position="287"/>
        <end position="311"/>
    </location>
</feature>
<feature type="transmembrane region" description="Helical" evidence="6">
    <location>
        <begin position="53"/>
        <end position="73"/>
    </location>
</feature>
<dbReference type="PROSITE" id="PS50850">
    <property type="entry name" value="MFS"/>
    <property type="match status" value="1"/>
</dbReference>
<evidence type="ECO:0000256" key="3">
    <source>
        <dbReference type="ARBA" id="ARBA00022692"/>
    </source>
</evidence>
<evidence type="ECO:0000256" key="4">
    <source>
        <dbReference type="ARBA" id="ARBA00022989"/>
    </source>
</evidence>
<evidence type="ECO:0000259" key="7">
    <source>
        <dbReference type="PROSITE" id="PS50850"/>
    </source>
</evidence>
<name>A0A212L8L6_9BACT</name>